<keyword evidence="2" id="KW-0812">Transmembrane</keyword>
<feature type="domain" description="Beta-lactamase-related" evidence="3">
    <location>
        <begin position="95"/>
        <end position="443"/>
    </location>
</feature>
<reference evidence="4 5" key="1">
    <citation type="journal article" date="2019" name="Nat. Ecol. Evol.">
        <title>Megaphylogeny resolves global patterns of mushroom evolution.</title>
        <authorList>
            <person name="Varga T."/>
            <person name="Krizsan K."/>
            <person name="Foldi C."/>
            <person name="Dima B."/>
            <person name="Sanchez-Garcia M."/>
            <person name="Sanchez-Ramirez S."/>
            <person name="Szollosi G.J."/>
            <person name="Szarkandi J.G."/>
            <person name="Papp V."/>
            <person name="Albert L."/>
            <person name="Andreopoulos W."/>
            <person name="Angelini C."/>
            <person name="Antonin V."/>
            <person name="Barry K.W."/>
            <person name="Bougher N.L."/>
            <person name="Buchanan P."/>
            <person name="Buyck B."/>
            <person name="Bense V."/>
            <person name="Catcheside P."/>
            <person name="Chovatia M."/>
            <person name="Cooper J."/>
            <person name="Damon W."/>
            <person name="Desjardin D."/>
            <person name="Finy P."/>
            <person name="Geml J."/>
            <person name="Haridas S."/>
            <person name="Hughes K."/>
            <person name="Justo A."/>
            <person name="Karasinski D."/>
            <person name="Kautmanova I."/>
            <person name="Kiss B."/>
            <person name="Kocsube S."/>
            <person name="Kotiranta H."/>
            <person name="LaButti K.M."/>
            <person name="Lechner B.E."/>
            <person name="Liimatainen K."/>
            <person name="Lipzen A."/>
            <person name="Lukacs Z."/>
            <person name="Mihaltcheva S."/>
            <person name="Morgado L.N."/>
            <person name="Niskanen T."/>
            <person name="Noordeloos M.E."/>
            <person name="Ohm R.A."/>
            <person name="Ortiz-Santana B."/>
            <person name="Ovrebo C."/>
            <person name="Racz N."/>
            <person name="Riley R."/>
            <person name="Savchenko A."/>
            <person name="Shiryaev A."/>
            <person name="Soop K."/>
            <person name="Spirin V."/>
            <person name="Szebenyi C."/>
            <person name="Tomsovsky M."/>
            <person name="Tulloss R.E."/>
            <person name="Uehling J."/>
            <person name="Grigoriev I.V."/>
            <person name="Vagvolgyi C."/>
            <person name="Papp T."/>
            <person name="Martin F.M."/>
            <person name="Miettinen O."/>
            <person name="Hibbett D.S."/>
            <person name="Nagy L.G."/>
        </authorList>
    </citation>
    <scope>NUCLEOTIDE SEQUENCE [LARGE SCALE GENOMIC DNA]</scope>
    <source>
        <strain evidence="4 5">OMC1185</strain>
    </source>
</reference>
<evidence type="ECO:0000313" key="5">
    <source>
        <dbReference type="Proteomes" id="UP000305948"/>
    </source>
</evidence>
<dbReference type="EMBL" id="ML213512">
    <property type="protein sequence ID" value="TFK51121.1"/>
    <property type="molecule type" value="Genomic_DNA"/>
</dbReference>
<feature type="transmembrane region" description="Helical" evidence="2">
    <location>
        <begin position="21"/>
        <end position="39"/>
    </location>
</feature>
<evidence type="ECO:0000259" key="3">
    <source>
        <dbReference type="Pfam" id="PF00144"/>
    </source>
</evidence>
<evidence type="ECO:0000256" key="2">
    <source>
        <dbReference type="SAM" id="Phobius"/>
    </source>
</evidence>
<dbReference type="PANTHER" id="PTHR22935:SF95">
    <property type="entry name" value="BETA-LACTAMASE-LIKE 1-RELATED"/>
    <property type="match status" value="1"/>
</dbReference>
<accession>A0A5C3NB90</accession>
<dbReference type="InterPro" id="IPR051478">
    <property type="entry name" value="Beta-lactamase-like_AB/R"/>
</dbReference>
<keyword evidence="2" id="KW-1133">Transmembrane helix</keyword>
<dbReference type="SUPFAM" id="SSF56601">
    <property type="entry name" value="beta-lactamase/transpeptidase-like"/>
    <property type="match status" value="1"/>
</dbReference>
<dbReference type="AlphaFoldDB" id="A0A5C3NB90"/>
<dbReference type="InterPro" id="IPR012338">
    <property type="entry name" value="Beta-lactam/transpept-like"/>
</dbReference>
<keyword evidence="5" id="KW-1185">Reference proteome</keyword>
<proteinExistence type="inferred from homology"/>
<evidence type="ECO:0000313" key="4">
    <source>
        <dbReference type="EMBL" id="TFK51121.1"/>
    </source>
</evidence>
<organism evidence="4 5">
    <name type="scientific">Heliocybe sulcata</name>
    <dbReference type="NCBI Taxonomy" id="5364"/>
    <lineage>
        <taxon>Eukaryota</taxon>
        <taxon>Fungi</taxon>
        <taxon>Dikarya</taxon>
        <taxon>Basidiomycota</taxon>
        <taxon>Agaricomycotina</taxon>
        <taxon>Agaricomycetes</taxon>
        <taxon>Gloeophyllales</taxon>
        <taxon>Gloeophyllaceae</taxon>
        <taxon>Heliocybe</taxon>
    </lineage>
</organism>
<evidence type="ECO:0000256" key="1">
    <source>
        <dbReference type="ARBA" id="ARBA00038473"/>
    </source>
</evidence>
<comment type="similarity">
    <text evidence="1">Belongs to the beta-lactamase family.</text>
</comment>
<dbReference type="OrthoDB" id="428260at2759"/>
<name>A0A5C3NB90_9AGAM</name>
<protein>
    <submittedName>
        <fullName evidence="4">Beta-lactamase/transpeptidase-like protein</fullName>
    </submittedName>
</protein>
<dbReference type="PANTHER" id="PTHR22935">
    <property type="entry name" value="PENICILLIN-BINDING PROTEIN"/>
    <property type="match status" value="1"/>
</dbReference>
<dbReference type="Proteomes" id="UP000305948">
    <property type="component" value="Unassembled WGS sequence"/>
</dbReference>
<dbReference type="InterPro" id="IPR001466">
    <property type="entry name" value="Beta-lactam-related"/>
</dbReference>
<sequence>MEKRKHSVKVRSAPGLAFRLWIYRILVVCLCLRLAWYEIERVWLQYHRGAASQYARKESMPGGCRHPLPSLSKDYPPAPETPELQVASLLADTSLREIVSQSAIDSLVVGVVTADGPIFEHSYGFLKANVTEPAWRGTVDSDSIYRIVSISKLFTTMETLVLREKGLLQLDDPVTAYVPGFSYRQTDYGDEGPVTIRALLTHMAGIGGNLPPGDMLDWPHSLDGGGSPPYNGLPFPSTDSVLKSQAGLPLTHPPYTLPVYSNTGFSILGMVNLAAANRSSEYIGNVSTIEELMKRDVFDPLGMNSTGFLASTLGVDRVAISSYAPTDADYDFRSSMNPSGGVFSTLSDLMNAMRMLLNPEKNPSILSSYTIREWMRPLFAWYDDTTEFGMLWEINKYRNTFGDVQRLYQKSGQLMGYHAEFTVNPATGYGVIILMTGQYLNVQRPTFEVLDIFQPMFDVIAQRTAVQLYTGTWSTTTNGTLSVIDIDFRDGSLWVNHIVLRGTDVLQLLLEDPEPAALWSTGRRDQFRIAFGESWRNNERGYHCMAYSFGMELGYARGAAINEISFSGEGVDRILHVPSAGVDLRRKRTA</sequence>
<dbReference type="Pfam" id="PF00144">
    <property type="entry name" value="Beta-lactamase"/>
    <property type="match status" value="1"/>
</dbReference>
<gene>
    <name evidence="4" type="ORF">OE88DRAFT_1660446</name>
</gene>
<dbReference type="Gene3D" id="3.40.710.10">
    <property type="entry name" value="DD-peptidase/beta-lactamase superfamily"/>
    <property type="match status" value="1"/>
</dbReference>
<keyword evidence="2" id="KW-0472">Membrane</keyword>
<dbReference type="STRING" id="5364.A0A5C3NB90"/>